<comment type="caution">
    <text evidence="2">The sequence shown here is derived from an EMBL/GenBank/DDBJ whole genome shotgun (WGS) entry which is preliminary data.</text>
</comment>
<dbReference type="AlphaFoldDB" id="A0A7W7LKK4"/>
<dbReference type="Proteomes" id="UP000556084">
    <property type="component" value="Unassembled WGS sequence"/>
</dbReference>
<dbReference type="EMBL" id="JACHJH010000001">
    <property type="protein sequence ID" value="MBB4891331.1"/>
    <property type="molecule type" value="Genomic_DNA"/>
</dbReference>
<gene>
    <name evidence="2" type="ORF">FHS39_000331</name>
</gene>
<proteinExistence type="predicted"/>
<name>A0A7W7LKK4_9ACTN</name>
<protein>
    <recommendedName>
        <fullName evidence="4">FXSXX-COOH protein</fullName>
    </recommendedName>
</protein>
<accession>A0A7W7LKK4</accession>
<evidence type="ECO:0008006" key="4">
    <source>
        <dbReference type="Google" id="ProtNLM"/>
    </source>
</evidence>
<organism evidence="2 3">
    <name type="scientific">Streptomyces olivoverticillatus</name>
    <dbReference type="NCBI Taxonomy" id="66427"/>
    <lineage>
        <taxon>Bacteria</taxon>
        <taxon>Bacillati</taxon>
        <taxon>Actinomycetota</taxon>
        <taxon>Actinomycetes</taxon>
        <taxon>Kitasatosporales</taxon>
        <taxon>Streptomycetaceae</taxon>
        <taxon>Streptomyces</taxon>
    </lineage>
</organism>
<feature type="region of interest" description="Disordered" evidence="1">
    <location>
        <begin position="1"/>
        <end position="40"/>
    </location>
</feature>
<evidence type="ECO:0000313" key="2">
    <source>
        <dbReference type="EMBL" id="MBB4891331.1"/>
    </source>
</evidence>
<dbReference type="RefSeq" id="WP_184345939.1">
    <property type="nucleotide sequence ID" value="NZ_JACHJH010000001.1"/>
</dbReference>
<reference evidence="2 3" key="1">
    <citation type="submission" date="2020-08" db="EMBL/GenBank/DDBJ databases">
        <title>Genomic Encyclopedia of Type Strains, Phase III (KMG-III): the genomes of soil and plant-associated and newly described type strains.</title>
        <authorList>
            <person name="Whitman W."/>
        </authorList>
    </citation>
    <scope>NUCLEOTIDE SEQUENCE [LARGE SCALE GENOMIC DNA]</scope>
    <source>
        <strain evidence="2 3">CECT 3266</strain>
    </source>
</reference>
<evidence type="ECO:0000313" key="3">
    <source>
        <dbReference type="Proteomes" id="UP000556084"/>
    </source>
</evidence>
<keyword evidence="3" id="KW-1185">Reference proteome</keyword>
<sequence>MLKHTNTAPAGHHADPAEESGRAAATPPLPDLGSTDLRTLRATQDPALAAAVEGALLNTASLADIWYSGGGEAGALREADPAVTRRDPDN</sequence>
<feature type="compositionally biased region" description="Basic and acidic residues" evidence="1">
    <location>
        <begin position="12"/>
        <end position="21"/>
    </location>
</feature>
<evidence type="ECO:0000256" key="1">
    <source>
        <dbReference type="SAM" id="MobiDB-lite"/>
    </source>
</evidence>